<name>A0A0J6FFT5_COCPO</name>
<reference evidence="10" key="2">
    <citation type="journal article" date="2009" name="Genome Res.">
        <title>Comparative genomic analyses of the human fungal pathogens Coccidioides and their relatives.</title>
        <authorList>
            <person name="Sharpton T.J."/>
            <person name="Stajich J.E."/>
            <person name="Rounsley S.D."/>
            <person name="Gardner M.J."/>
            <person name="Wortman J.R."/>
            <person name="Jordar V.S."/>
            <person name="Maiti R."/>
            <person name="Kodira C.D."/>
            <person name="Neafsey D.E."/>
            <person name="Zeng Q."/>
            <person name="Hung C.-Y."/>
            <person name="McMahan C."/>
            <person name="Muszewska A."/>
            <person name="Grynberg M."/>
            <person name="Mandel M.A."/>
            <person name="Kellner E.M."/>
            <person name="Barker B.M."/>
            <person name="Galgiani J.N."/>
            <person name="Orbach M.J."/>
            <person name="Kirkland T.N."/>
            <person name="Cole G.T."/>
            <person name="Henn M.R."/>
            <person name="Birren B.W."/>
            <person name="Taylor J.W."/>
        </authorList>
    </citation>
    <scope>NUCLEOTIDE SEQUENCE [LARGE SCALE GENOMIC DNA]</scope>
    <source>
        <strain evidence="10">RMSCC 3488</strain>
    </source>
</reference>
<evidence type="ECO:0000256" key="8">
    <source>
        <dbReference type="ARBA" id="ARBA00023136"/>
    </source>
</evidence>
<keyword evidence="4" id="KW-0479">Metal-binding</keyword>
<evidence type="ECO:0008006" key="11">
    <source>
        <dbReference type="Google" id="ProtNLM"/>
    </source>
</evidence>
<protein>
    <recommendedName>
        <fullName evidence="11">Cytochrome P450</fullName>
    </recommendedName>
</protein>
<dbReference type="SUPFAM" id="SSF48264">
    <property type="entry name" value="Cytochrome P450"/>
    <property type="match status" value="1"/>
</dbReference>
<dbReference type="Pfam" id="PF00067">
    <property type="entry name" value="p450"/>
    <property type="match status" value="1"/>
</dbReference>
<dbReference type="EMBL" id="DS268110">
    <property type="protein sequence ID" value="KMM67744.1"/>
    <property type="molecule type" value="Genomic_DNA"/>
</dbReference>
<dbReference type="Proteomes" id="UP000054567">
    <property type="component" value="Unassembled WGS sequence"/>
</dbReference>
<comment type="subcellular location">
    <subcellularLocation>
        <location evidence="1">Membrane</location>
    </subcellularLocation>
</comment>
<dbReference type="PANTHER" id="PTHR24282:SF211">
    <property type="entry name" value="CYTOCHROME P450-RELATED"/>
    <property type="match status" value="1"/>
</dbReference>
<evidence type="ECO:0000256" key="2">
    <source>
        <dbReference type="ARBA" id="ARBA00022617"/>
    </source>
</evidence>
<keyword evidence="8" id="KW-0472">Membrane</keyword>
<gene>
    <name evidence="9" type="ORF">CPAG_04077</name>
</gene>
<dbReference type="GO" id="GO:0005506">
    <property type="term" value="F:iron ion binding"/>
    <property type="evidence" value="ECO:0007669"/>
    <property type="project" value="InterPro"/>
</dbReference>
<dbReference type="GO" id="GO:0004497">
    <property type="term" value="F:monooxygenase activity"/>
    <property type="evidence" value="ECO:0007669"/>
    <property type="project" value="InterPro"/>
</dbReference>
<evidence type="ECO:0000256" key="7">
    <source>
        <dbReference type="ARBA" id="ARBA00023004"/>
    </source>
</evidence>
<dbReference type="OrthoDB" id="2789670at2759"/>
<dbReference type="VEuPathDB" id="FungiDB:CPAG_04077"/>
<keyword evidence="2" id="KW-0349">Heme</keyword>
<dbReference type="PANTHER" id="PTHR24282">
    <property type="entry name" value="CYTOCHROME P450 FAMILY MEMBER"/>
    <property type="match status" value="1"/>
</dbReference>
<keyword evidence="5" id="KW-1133">Transmembrane helix</keyword>
<evidence type="ECO:0000256" key="6">
    <source>
        <dbReference type="ARBA" id="ARBA00023002"/>
    </source>
</evidence>
<evidence type="ECO:0000256" key="4">
    <source>
        <dbReference type="ARBA" id="ARBA00022723"/>
    </source>
</evidence>
<dbReference type="InterPro" id="IPR036396">
    <property type="entry name" value="Cyt_P450_sf"/>
</dbReference>
<dbReference type="InterPro" id="IPR050665">
    <property type="entry name" value="Cytochrome_P450_Monooxygen"/>
</dbReference>
<reference evidence="10" key="3">
    <citation type="journal article" date="2010" name="Genome Res.">
        <title>Population genomic sequencing of Coccidioides fungi reveals recent hybridization and transposon control.</title>
        <authorList>
            <person name="Neafsey D.E."/>
            <person name="Barker B.M."/>
            <person name="Sharpton T.J."/>
            <person name="Stajich J.E."/>
            <person name="Park D.J."/>
            <person name="Whiston E."/>
            <person name="Hung C.-Y."/>
            <person name="McMahan C."/>
            <person name="White J."/>
            <person name="Sykes S."/>
            <person name="Heiman D."/>
            <person name="Young S."/>
            <person name="Zeng Q."/>
            <person name="Abouelleil A."/>
            <person name="Aftuck L."/>
            <person name="Bessette D."/>
            <person name="Brown A."/>
            <person name="FitzGerald M."/>
            <person name="Lui A."/>
            <person name="Macdonald J.P."/>
            <person name="Priest M."/>
            <person name="Orbach M.J."/>
            <person name="Galgiani J.N."/>
            <person name="Kirkland T.N."/>
            <person name="Cole G.T."/>
            <person name="Birren B.W."/>
            <person name="Henn M.R."/>
            <person name="Taylor J.W."/>
            <person name="Rounsley S.D."/>
        </authorList>
    </citation>
    <scope>NUCLEOTIDE SEQUENCE [LARGE SCALE GENOMIC DNA]</scope>
    <source>
        <strain evidence="10">RMSCC 3488</strain>
    </source>
</reference>
<evidence type="ECO:0000313" key="10">
    <source>
        <dbReference type="Proteomes" id="UP000054567"/>
    </source>
</evidence>
<proteinExistence type="predicted"/>
<dbReference type="Gene3D" id="1.10.630.10">
    <property type="entry name" value="Cytochrome P450"/>
    <property type="match status" value="1"/>
</dbReference>
<keyword evidence="3" id="KW-0812">Transmembrane</keyword>
<dbReference type="GO" id="GO:0020037">
    <property type="term" value="F:heme binding"/>
    <property type="evidence" value="ECO:0007669"/>
    <property type="project" value="InterPro"/>
</dbReference>
<evidence type="ECO:0000256" key="1">
    <source>
        <dbReference type="ARBA" id="ARBA00004370"/>
    </source>
</evidence>
<dbReference type="GO" id="GO:0016020">
    <property type="term" value="C:membrane"/>
    <property type="evidence" value="ECO:0007669"/>
    <property type="project" value="UniProtKB-SubCell"/>
</dbReference>
<dbReference type="GO" id="GO:0016705">
    <property type="term" value="F:oxidoreductase activity, acting on paired donors, with incorporation or reduction of molecular oxygen"/>
    <property type="evidence" value="ECO:0007669"/>
    <property type="project" value="InterPro"/>
</dbReference>
<evidence type="ECO:0000256" key="3">
    <source>
        <dbReference type="ARBA" id="ARBA00022692"/>
    </source>
</evidence>
<dbReference type="AlphaFoldDB" id="A0A0J6FFT5"/>
<keyword evidence="7" id="KW-0408">Iron</keyword>
<accession>A0A0J6FFT5</accession>
<dbReference type="InterPro" id="IPR001128">
    <property type="entry name" value="Cyt_P450"/>
</dbReference>
<evidence type="ECO:0000313" key="9">
    <source>
        <dbReference type="EMBL" id="KMM67744.1"/>
    </source>
</evidence>
<evidence type="ECO:0000256" key="5">
    <source>
        <dbReference type="ARBA" id="ARBA00022989"/>
    </source>
</evidence>
<keyword evidence="6" id="KW-0560">Oxidoreductase</keyword>
<sequence length="510" mass="57746">MNGTAVTHGGPLVSSIEFVLLHPFLQGQHSLIAALIVLVASKKLQLMAGDTRFRRFLNGKDMSEEGSVKFGQDPFMVKNGRRMELVISTPEQVTDFLAKDKTDHMKRSDCNLGDYFVRTLGSCVGVKSGEKWRTARHHLEPHFSFPTAASMLSNCREMILNWAQNLADDPMVTSKTRNGFDFDAVSTCRQLPFRMIALALYKDMLTEDMFEQLWALNALHEKVTNIAFFSKWPTKSFYRWLPTEANSLLSEYEQEWEKLNLKTIMEARKVKNKKEKKRKQFILTGKSCSAEVMYQGVEAGELTLDTYMQSLDEILFTNIDVTSAMMGYALISVAKNLEVQESLRSEILTVGKSAAEIAEYTRKEDTILHKTYLEVLRNNPPTWYSLPELTAIDKRIGGYLIPAGTAVVLDLQRLNKDSPVWQPDGSEFRPGRWDSISAVAARYSLHGYGMGPRKCLGKNFANIIIKLLLVATLEEFTLSAGTDETKLRKDRFTRTPDDVVSFQLRRSGSK</sequence>
<reference evidence="9 10" key="1">
    <citation type="submission" date="2007-06" db="EMBL/GenBank/DDBJ databases">
        <title>The Genome Sequence of Coccidioides posadasii RMSCC_3488.</title>
        <authorList>
            <consortium name="Coccidioides Genome Resources Consortium"/>
            <consortium name="The Broad Institute Genome Sequencing Platform"/>
            <person name="Henn M.R."/>
            <person name="Sykes S."/>
            <person name="Young S."/>
            <person name="Jaffe D."/>
            <person name="Berlin A."/>
            <person name="Alvarez P."/>
            <person name="Butler J."/>
            <person name="Gnerre S."/>
            <person name="Grabherr M."/>
            <person name="Mauceli E."/>
            <person name="Brockman W."/>
            <person name="Kodira C."/>
            <person name="Alvarado L."/>
            <person name="Zeng Q."/>
            <person name="Crawford M."/>
            <person name="Antoine C."/>
            <person name="Devon K."/>
            <person name="Galgiani J."/>
            <person name="Orsborn K."/>
            <person name="Lewis M.L."/>
            <person name="Nusbaum C."/>
            <person name="Galagan J."/>
            <person name="Birren B."/>
        </authorList>
    </citation>
    <scope>NUCLEOTIDE SEQUENCE [LARGE SCALE GENOMIC DNA]</scope>
    <source>
        <strain evidence="9 10">RMSCC 3488</strain>
    </source>
</reference>
<organism evidence="9 10">
    <name type="scientific">Coccidioides posadasii RMSCC 3488</name>
    <dbReference type="NCBI Taxonomy" id="454284"/>
    <lineage>
        <taxon>Eukaryota</taxon>
        <taxon>Fungi</taxon>
        <taxon>Dikarya</taxon>
        <taxon>Ascomycota</taxon>
        <taxon>Pezizomycotina</taxon>
        <taxon>Eurotiomycetes</taxon>
        <taxon>Eurotiomycetidae</taxon>
        <taxon>Onygenales</taxon>
        <taxon>Onygenaceae</taxon>
        <taxon>Coccidioides</taxon>
    </lineage>
</organism>